<dbReference type="AlphaFoldDB" id="A0A0W1AJK3"/>
<sequence length="179" mass="20076">MNNIVLLVLILILSHSSFANSIMLQPNVSPLAAALRTGTDTNGTVLYLCIAKLFDSIQPGKTWAGYNRCNVPYGGKEYIVEQFSIPEQHSFGSFSWERHQLNAIPIGRDTDDKPLYVCHTVFNGSIQPGKTWPGYNHCNISYAGREIITDFFRVLSRPQEIIIKSPVPEGQIGTIHRHY</sequence>
<proteinExistence type="predicted"/>
<dbReference type="EMBL" id="LNZC01000004">
    <property type="protein sequence ID" value="KTD81474.1"/>
    <property type="molecule type" value="Genomic_DNA"/>
</dbReference>
<dbReference type="SMART" id="SM00696">
    <property type="entry name" value="DM9"/>
    <property type="match status" value="1"/>
</dbReference>
<dbReference type="Proteomes" id="UP000054662">
    <property type="component" value="Unassembled WGS sequence"/>
</dbReference>
<dbReference type="PANTHER" id="PTHR31649:SF1">
    <property type="entry name" value="FARNESOIC ACID O-METHYL TRANSFERASE DOMAIN-CONTAINING PROTEIN"/>
    <property type="match status" value="1"/>
</dbReference>
<feature type="chain" id="PRO_5006919874" evidence="1">
    <location>
        <begin position="20"/>
        <end position="179"/>
    </location>
</feature>
<organism evidence="2 3">
    <name type="scientific">Legionella worsleiensis</name>
    <dbReference type="NCBI Taxonomy" id="45076"/>
    <lineage>
        <taxon>Bacteria</taxon>
        <taxon>Pseudomonadati</taxon>
        <taxon>Pseudomonadota</taxon>
        <taxon>Gammaproteobacteria</taxon>
        <taxon>Legionellales</taxon>
        <taxon>Legionellaceae</taxon>
        <taxon>Legionella</taxon>
    </lineage>
</organism>
<protein>
    <submittedName>
        <fullName evidence="2">Uncharacterized protein</fullName>
    </submittedName>
</protein>
<evidence type="ECO:0000313" key="3">
    <source>
        <dbReference type="Proteomes" id="UP000054662"/>
    </source>
</evidence>
<comment type="caution">
    <text evidence="2">The sequence shown here is derived from an EMBL/GenBank/DDBJ whole genome shotgun (WGS) entry which is preliminary data.</text>
</comment>
<accession>A0A0W1AJK3</accession>
<dbReference type="PATRIC" id="fig|45076.6.peg.567"/>
<dbReference type="OrthoDB" id="5635115at2"/>
<gene>
    <name evidence="2" type="ORF">Lwor_0512</name>
</gene>
<name>A0A0W1AJK3_9GAMM</name>
<reference evidence="2 3" key="1">
    <citation type="submission" date="2015-11" db="EMBL/GenBank/DDBJ databases">
        <title>Genomic analysis of 38 Legionella species identifies large and diverse effector repertoires.</title>
        <authorList>
            <person name="Burstein D."/>
            <person name="Amaro F."/>
            <person name="Zusman T."/>
            <person name="Lifshitz Z."/>
            <person name="Cohen O."/>
            <person name="Gilbert J.A."/>
            <person name="Pupko T."/>
            <person name="Shuman H.A."/>
            <person name="Segal G."/>
        </authorList>
    </citation>
    <scope>NUCLEOTIDE SEQUENCE [LARGE SCALE GENOMIC DNA]</scope>
    <source>
        <strain evidence="2 3">ATCC 49508</strain>
    </source>
</reference>
<keyword evidence="1" id="KW-0732">Signal</keyword>
<feature type="signal peptide" evidence="1">
    <location>
        <begin position="1"/>
        <end position="19"/>
    </location>
</feature>
<dbReference type="RefSeq" id="WP_058492351.1">
    <property type="nucleotide sequence ID" value="NZ_CBCRUR010000006.1"/>
</dbReference>
<evidence type="ECO:0000313" key="2">
    <source>
        <dbReference type="EMBL" id="KTD81474.1"/>
    </source>
</evidence>
<evidence type="ECO:0000256" key="1">
    <source>
        <dbReference type="SAM" id="SignalP"/>
    </source>
</evidence>
<dbReference type="Pfam" id="PF11901">
    <property type="entry name" value="DM9"/>
    <property type="match status" value="1"/>
</dbReference>
<dbReference type="PANTHER" id="PTHR31649">
    <property type="entry name" value="AGAP009604-PA"/>
    <property type="match status" value="1"/>
</dbReference>
<dbReference type="InterPro" id="IPR006616">
    <property type="entry name" value="DM9_repeat"/>
</dbReference>
<keyword evidence="3" id="KW-1185">Reference proteome</keyword>